<protein>
    <submittedName>
        <fullName evidence="1">Uncharacterized protein</fullName>
    </submittedName>
</protein>
<dbReference type="EMBL" id="EQ993652">
    <property type="protein sequence ID" value="EEF22469.1"/>
    <property type="molecule type" value="Genomic_DNA"/>
</dbReference>
<gene>
    <name evidence="1" type="ORF">RCOM_2019170</name>
</gene>
<evidence type="ECO:0000313" key="2">
    <source>
        <dbReference type="Proteomes" id="UP000008311"/>
    </source>
</evidence>
<organism evidence="1 2">
    <name type="scientific">Ricinus communis</name>
    <name type="common">Castor bean</name>
    <dbReference type="NCBI Taxonomy" id="3988"/>
    <lineage>
        <taxon>Eukaryota</taxon>
        <taxon>Viridiplantae</taxon>
        <taxon>Streptophyta</taxon>
        <taxon>Embryophyta</taxon>
        <taxon>Tracheophyta</taxon>
        <taxon>Spermatophyta</taxon>
        <taxon>Magnoliopsida</taxon>
        <taxon>eudicotyledons</taxon>
        <taxon>Gunneridae</taxon>
        <taxon>Pentapetalae</taxon>
        <taxon>rosids</taxon>
        <taxon>fabids</taxon>
        <taxon>Malpighiales</taxon>
        <taxon>Euphorbiaceae</taxon>
        <taxon>Acalyphoideae</taxon>
        <taxon>Acalypheae</taxon>
        <taxon>Ricinus</taxon>
    </lineage>
</organism>
<keyword evidence="2" id="KW-1185">Reference proteome</keyword>
<accession>B9TNU5</accession>
<evidence type="ECO:0000313" key="1">
    <source>
        <dbReference type="EMBL" id="EEF22469.1"/>
    </source>
</evidence>
<name>B9TNU5_RICCO</name>
<dbReference type="InParanoid" id="B9TNU5"/>
<dbReference type="AlphaFoldDB" id="B9TNU5"/>
<reference evidence="2" key="1">
    <citation type="journal article" date="2010" name="Nat. Biotechnol.">
        <title>Draft genome sequence of the oilseed species Ricinus communis.</title>
        <authorList>
            <person name="Chan A.P."/>
            <person name="Crabtree J."/>
            <person name="Zhao Q."/>
            <person name="Lorenzi H."/>
            <person name="Orvis J."/>
            <person name="Puiu D."/>
            <person name="Melake-Berhan A."/>
            <person name="Jones K.M."/>
            <person name="Redman J."/>
            <person name="Chen G."/>
            <person name="Cahoon E.B."/>
            <person name="Gedil M."/>
            <person name="Stanke M."/>
            <person name="Haas B.J."/>
            <person name="Wortman J.R."/>
            <person name="Fraser-Liggett C.M."/>
            <person name="Ravel J."/>
            <person name="Rabinowicz P.D."/>
        </authorList>
    </citation>
    <scope>NUCLEOTIDE SEQUENCE [LARGE SCALE GENOMIC DNA]</scope>
    <source>
        <strain evidence="2">cv. Hale</strain>
    </source>
</reference>
<dbReference type="Pfam" id="PF10720">
    <property type="entry name" value="DUF2515"/>
    <property type="match status" value="1"/>
</dbReference>
<dbReference type="InterPro" id="IPR019658">
    <property type="entry name" value="DUF2515"/>
</dbReference>
<sequence length="219" mass="24825">MRALAGRSTTATRTTVRVLYKVMIPRCRRRRGLLRGQLSLGNITVFLDVYPLHRFYALYGLQRLRETINARQLAADRVRWPVASRVLPFGQPFREIADGFALVDADRIADSVMKLAWHEQVNVLQRVIYDEPKTRLAFDANQIGATAGAWPGRFAPIELVFDANHRTIFSPRQDAHLYDVGQRMDYVSRAAAQFDEMVRTQPATVEAALREIVAAGSLQ</sequence>
<proteinExistence type="predicted"/>
<dbReference type="Proteomes" id="UP000008311">
    <property type="component" value="Unassembled WGS sequence"/>
</dbReference>